<dbReference type="EMBL" id="JZKH01000007">
    <property type="protein sequence ID" value="KJS62996.1"/>
    <property type="molecule type" value="Genomic_DNA"/>
</dbReference>
<sequence length="151" mass="15838">MQRWIIVTALTSALTGLAVPVRAACDDAGKDPAPVATTVTLGDARIDPKQPGKVRVDVSYVCTIADEARSLSVSVEQKDPQDASSIGFGTSRAAETDVLCDGTWQQRTIVVQSKTFNWIPDADAVLSSTVTNIGATPPASADARRVKLVVG</sequence>
<evidence type="ECO:0008006" key="4">
    <source>
        <dbReference type="Google" id="ProtNLM"/>
    </source>
</evidence>
<protein>
    <recommendedName>
        <fullName evidence="4">Lipoprotein</fullName>
    </recommendedName>
</protein>
<name>A0A0F2TKH6_STRR3</name>
<evidence type="ECO:0000313" key="2">
    <source>
        <dbReference type="EMBL" id="KJS62996.1"/>
    </source>
</evidence>
<dbReference type="RefSeq" id="WP_045692950.1">
    <property type="nucleotide sequence ID" value="NZ_JZKH01000007.1"/>
</dbReference>
<feature type="signal peptide" evidence="1">
    <location>
        <begin position="1"/>
        <end position="23"/>
    </location>
</feature>
<reference evidence="2 3" key="1">
    <citation type="submission" date="2015-02" db="EMBL/GenBank/DDBJ databases">
        <authorList>
            <person name="Ju K.-S."/>
            <person name="Doroghazi J.R."/>
            <person name="Metcalf W."/>
        </authorList>
    </citation>
    <scope>NUCLEOTIDE SEQUENCE [LARGE SCALE GENOMIC DNA]</scope>
    <source>
        <strain evidence="2 3">ATCC 31215</strain>
    </source>
</reference>
<dbReference type="OrthoDB" id="4245132at2"/>
<keyword evidence="3" id="KW-1185">Reference proteome</keyword>
<gene>
    <name evidence="2" type="ORF">VM95_05830</name>
</gene>
<comment type="caution">
    <text evidence="2">The sequence shown here is derived from an EMBL/GenBank/DDBJ whole genome shotgun (WGS) entry which is preliminary data.</text>
</comment>
<evidence type="ECO:0000313" key="3">
    <source>
        <dbReference type="Proteomes" id="UP000033699"/>
    </source>
</evidence>
<keyword evidence="1" id="KW-0732">Signal</keyword>
<dbReference type="PATRIC" id="fig|359131.3.peg.6253"/>
<dbReference type="AlphaFoldDB" id="A0A0F2TKH6"/>
<feature type="chain" id="PRO_5002459670" description="Lipoprotein" evidence="1">
    <location>
        <begin position="24"/>
        <end position="151"/>
    </location>
</feature>
<accession>A0A0F2TKH6</accession>
<evidence type="ECO:0000256" key="1">
    <source>
        <dbReference type="SAM" id="SignalP"/>
    </source>
</evidence>
<dbReference type="Proteomes" id="UP000033699">
    <property type="component" value="Unassembled WGS sequence"/>
</dbReference>
<proteinExistence type="predicted"/>
<organism evidence="2 3">
    <name type="scientific">Streptomyces rubellomurinus (strain ATCC 31215)</name>
    <dbReference type="NCBI Taxonomy" id="359131"/>
    <lineage>
        <taxon>Bacteria</taxon>
        <taxon>Bacillati</taxon>
        <taxon>Actinomycetota</taxon>
        <taxon>Actinomycetes</taxon>
        <taxon>Kitasatosporales</taxon>
        <taxon>Streptomycetaceae</taxon>
        <taxon>Streptomyces</taxon>
    </lineage>
</organism>